<evidence type="ECO:0000313" key="3">
    <source>
        <dbReference type="Proteomes" id="UP001254608"/>
    </source>
</evidence>
<evidence type="ECO:0000259" key="1">
    <source>
        <dbReference type="Pfam" id="PF01656"/>
    </source>
</evidence>
<evidence type="ECO:0000313" key="2">
    <source>
        <dbReference type="EMBL" id="MDT0498608.1"/>
    </source>
</evidence>
<keyword evidence="3" id="KW-1185">Reference proteome</keyword>
<name>A0ABU2WL42_9GAMM</name>
<dbReference type="InterPro" id="IPR027417">
    <property type="entry name" value="P-loop_NTPase"/>
</dbReference>
<organism evidence="2 3">
    <name type="scientific">Banduia mediterranea</name>
    <dbReference type="NCBI Taxonomy" id="3075609"/>
    <lineage>
        <taxon>Bacteria</taxon>
        <taxon>Pseudomonadati</taxon>
        <taxon>Pseudomonadota</taxon>
        <taxon>Gammaproteobacteria</taxon>
        <taxon>Nevskiales</taxon>
        <taxon>Algiphilaceae</taxon>
        <taxon>Banduia</taxon>
    </lineage>
</organism>
<dbReference type="CDD" id="cd02042">
    <property type="entry name" value="ParAB_family"/>
    <property type="match status" value="1"/>
</dbReference>
<dbReference type="PANTHER" id="PTHR13696">
    <property type="entry name" value="P-LOOP CONTAINING NUCLEOSIDE TRIPHOSPHATE HYDROLASE"/>
    <property type="match status" value="1"/>
</dbReference>
<proteinExistence type="predicted"/>
<dbReference type="Pfam" id="PF01656">
    <property type="entry name" value="CbiA"/>
    <property type="match status" value="1"/>
</dbReference>
<comment type="caution">
    <text evidence="2">The sequence shown here is derived from an EMBL/GenBank/DDBJ whole genome shotgun (WGS) entry which is preliminary data.</text>
</comment>
<reference evidence="2 3" key="1">
    <citation type="submission" date="2023-09" db="EMBL/GenBank/DDBJ databases">
        <authorList>
            <person name="Rey-Velasco X."/>
        </authorList>
    </citation>
    <scope>NUCLEOTIDE SEQUENCE [LARGE SCALE GENOMIC DNA]</scope>
    <source>
        <strain evidence="2 3">W345</strain>
    </source>
</reference>
<protein>
    <submittedName>
        <fullName evidence="2">ParA family protein</fullName>
    </submittedName>
</protein>
<dbReference type="SUPFAM" id="SSF52540">
    <property type="entry name" value="P-loop containing nucleoside triphosphate hydrolases"/>
    <property type="match status" value="1"/>
</dbReference>
<sequence length="88" mass="8891">MISTPPPSGNLVITVCSTKGGVGKTTLAANLGGLLADLGQQVLLIDADIQPTLSSFYGLSDHAPAGYRRCFRTGTSKTASVAPTSAAI</sequence>
<dbReference type="InterPro" id="IPR002586">
    <property type="entry name" value="CobQ/CobB/MinD/ParA_Nub-bd_dom"/>
</dbReference>
<dbReference type="Proteomes" id="UP001254608">
    <property type="component" value="Unassembled WGS sequence"/>
</dbReference>
<gene>
    <name evidence="2" type="ORF">RM530_14755</name>
</gene>
<dbReference type="EMBL" id="JAVRIC010000023">
    <property type="protein sequence ID" value="MDT0498608.1"/>
    <property type="molecule type" value="Genomic_DNA"/>
</dbReference>
<feature type="domain" description="CobQ/CobB/MinD/ParA nucleotide binding" evidence="1">
    <location>
        <begin position="13"/>
        <end position="60"/>
    </location>
</feature>
<accession>A0ABU2WL42</accession>
<dbReference type="InterPro" id="IPR050678">
    <property type="entry name" value="DNA_Partitioning_ATPase"/>
</dbReference>
<dbReference type="Gene3D" id="3.40.50.300">
    <property type="entry name" value="P-loop containing nucleotide triphosphate hydrolases"/>
    <property type="match status" value="1"/>
</dbReference>
<dbReference type="PANTHER" id="PTHR13696:SF99">
    <property type="entry name" value="COBYRINIC ACID AC-DIAMIDE SYNTHASE"/>
    <property type="match status" value="1"/>
</dbReference>